<keyword evidence="3" id="KW-0731">Sigma factor</keyword>
<dbReference type="InterPro" id="IPR013325">
    <property type="entry name" value="RNA_pol_sigma_r2"/>
</dbReference>
<evidence type="ECO:0000256" key="5">
    <source>
        <dbReference type="SAM" id="MobiDB-lite"/>
    </source>
</evidence>
<reference evidence="9" key="1">
    <citation type="journal article" date="2019" name="Int. J. Syst. Evol. Microbiol.">
        <title>The Global Catalogue of Microorganisms (GCM) 10K type strain sequencing project: providing services to taxonomists for standard genome sequencing and annotation.</title>
        <authorList>
            <consortium name="The Broad Institute Genomics Platform"/>
            <consortium name="The Broad Institute Genome Sequencing Center for Infectious Disease"/>
            <person name="Wu L."/>
            <person name="Ma J."/>
        </authorList>
    </citation>
    <scope>NUCLEOTIDE SEQUENCE [LARGE SCALE GENOMIC DNA]</scope>
    <source>
        <strain evidence="9">JCM 15481</strain>
    </source>
</reference>
<evidence type="ECO:0000259" key="6">
    <source>
        <dbReference type="Pfam" id="PF04542"/>
    </source>
</evidence>
<dbReference type="InterPro" id="IPR013249">
    <property type="entry name" value="RNA_pol_sigma70_r4_t2"/>
</dbReference>
<dbReference type="InterPro" id="IPR013324">
    <property type="entry name" value="RNA_pol_sigma_r3/r4-like"/>
</dbReference>
<dbReference type="Gene3D" id="1.10.1740.10">
    <property type="match status" value="1"/>
</dbReference>
<evidence type="ECO:0000256" key="4">
    <source>
        <dbReference type="ARBA" id="ARBA00023163"/>
    </source>
</evidence>
<sequence>MTEADGPLTETIRAAQAGDETAFVHLYRALHPRLLRYVGTLVGDAEGDGDAEEVTAGAWQEIARDLGTFDGDGTCFRAWCARIARTRALTHLGHRPARPARGPRHPGPRHPRAQRPAPHPEAAPKRPDSGRTLALIAWLPREEADAVALRAIVGLDAERAAYVLGTSPAAARSAAHRGVRRLADQLGEAAAGACLTGEPAGDATCTATWMLRGM</sequence>
<evidence type="ECO:0000259" key="7">
    <source>
        <dbReference type="Pfam" id="PF08281"/>
    </source>
</evidence>
<gene>
    <name evidence="8" type="ORF">GCM10009802_64310</name>
</gene>
<dbReference type="Gene3D" id="1.10.10.10">
    <property type="entry name" value="Winged helix-like DNA-binding domain superfamily/Winged helix DNA-binding domain"/>
    <property type="match status" value="1"/>
</dbReference>
<dbReference type="PANTHER" id="PTHR43133">
    <property type="entry name" value="RNA POLYMERASE ECF-TYPE SIGMA FACTO"/>
    <property type="match status" value="1"/>
</dbReference>
<dbReference type="Pfam" id="PF08281">
    <property type="entry name" value="Sigma70_r4_2"/>
    <property type="match status" value="1"/>
</dbReference>
<evidence type="ECO:0000256" key="1">
    <source>
        <dbReference type="ARBA" id="ARBA00010641"/>
    </source>
</evidence>
<dbReference type="InterPro" id="IPR036388">
    <property type="entry name" value="WH-like_DNA-bd_sf"/>
</dbReference>
<accession>A0ABP4KSD0</accession>
<dbReference type="InterPro" id="IPR007627">
    <property type="entry name" value="RNA_pol_sigma70_r2"/>
</dbReference>
<dbReference type="InterPro" id="IPR039425">
    <property type="entry name" value="RNA_pol_sigma-70-like"/>
</dbReference>
<feature type="domain" description="RNA polymerase sigma-70 region 2" evidence="6">
    <location>
        <begin position="26"/>
        <end position="92"/>
    </location>
</feature>
<evidence type="ECO:0000256" key="2">
    <source>
        <dbReference type="ARBA" id="ARBA00023015"/>
    </source>
</evidence>
<evidence type="ECO:0000313" key="8">
    <source>
        <dbReference type="EMBL" id="GAA1509417.1"/>
    </source>
</evidence>
<evidence type="ECO:0000256" key="3">
    <source>
        <dbReference type="ARBA" id="ARBA00023082"/>
    </source>
</evidence>
<proteinExistence type="inferred from homology"/>
<comment type="similarity">
    <text evidence="1">Belongs to the sigma-70 factor family. ECF subfamily.</text>
</comment>
<dbReference type="PANTHER" id="PTHR43133:SF66">
    <property type="entry name" value="ECF RNA POLYMERASE SIGMA FACTOR SIGK"/>
    <property type="match status" value="1"/>
</dbReference>
<feature type="compositionally biased region" description="Basic residues" evidence="5">
    <location>
        <begin position="92"/>
        <end position="113"/>
    </location>
</feature>
<protein>
    <submittedName>
        <fullName evidence="8">RNA polymerase sigma factor</fullName>
    </submittedName>
</protein>
<organism evidence="8 9">
    <name type="scientific">Streptomyces synnematoformans</name>
    <dbReference type="NCBI Taxonomy" id="415721"/>
    <lineage>
        <taxon>Bacteria</taxon>
        <taxon>Bacillati</taxon>
        <taxon>Actinomycetota</taxon>
        <taxon>Actinomycetes</taxon>
        <taxon>Kitasatosporales</taxon>
        <taxon>Streptomycetaceae</taxon>
        <taxon>Streptomyces</taxon>
    </lineage>
</organism>
<name>A0ABP4KSD0_9ACTN</name>
<dbReference type="SUPFAM" id="SSF88659">
    <property type="entry name" value="Sigma3 and sigma4 domains of RNA polymerase sigma factors"/>
    <property type="match status" value="1"/>
</dbReference>
<comment type="caution">
    <text evidence="8">The sequence shown here is derived from an EMBL/GenBank/DDBJ whole genome shotgun (WGS) entry which is preliminary data.</text>
</comment>
<evidence type="ECO:0000313" key="9">
    <source>
        <dbReference type="Proteomes" id="UP001500443"/>
    </source>
</evidence>
<dbReference type="RefSeq" id="WP_344295201.1">
    <property type="nucleotide sequence ID" value="NZ_BAAAPF010000442.1"/>
</dbReference>
<dbReference type="EMBL" id="BAAAPF010000442">
    <property type="protein sequence ID" value="GAA1509417.1"/>
    <property type="molecule type" value="Genomic_DNA"/>
</dbReference>
<keyword evidence="4" id="KW-0804">Transcription</keyword>
<keyword evidence="2" id="KW-0805">Transcription regulation</keyword>
<feature type="region of interest" description="Disordered" evidence="5">
    <location>
        <begin position="91"/>
        <end position="129"/>
    </location>
</feature>
<dbReference type="SUPFAM" id="SSF88946">
    <property type="entry name" value="Sigma2 domain of RNA polymerase sigma factors"/>
    <property type="match status" value="1"/>
</dbReference>
<dbReference type="Pfam" id="PF04542">
    <property type="entry name" value="Sigma70_r2"/>
    <property type="match status" value="1"/>
</dbReference>
<dbReference type="Proteomes" id="UP001500443">
    <property type="component" value="Unassembled WGS sequence"/>
</dbReference>
<keyword evidence="9" id="KW-1185">Reference proteome</keyword>
<feature type="domain" description="RNA polymerase sigma factor 70 region 4 type 2" evidence="7">
    <location>
        <begin position="133"/>
        <end position="182"/>
    </location>
</feature>